<dbReference type="AlphaFoldDB" id="A0A4V3WN90"/>
<name>A0A4V3WN90_CAMSN</name>
<organism evidence="1 2">
    <name type="scientific">Camellia sinensis var. sinensis</name>
    <name type="common">China tea</name>
    <dbReference type="NCBI Taxonomy" id="542762"/>
    <lineage>
        <taxon>Eukaryota</taxon>
        <taxon>Viridiplantae</taxon>
        <taxon>Streptophyta</taxon>
        <taxon>Embryophyta</taxon>
        <taxon>Tracheophyta</taxon>
        <taxon>Spermatophyta</taxon>
        <taxon>Magnoliopsida</taxon>
        <taxon>eudicotyledons</taxon>
        <taxon>Gunneridae</taxon>
        <taxon>Pentapetalae</taxon>
        <taxon>asterids</taxon>
        <taxon>Ericales</taxon>
        <taxon>Theaceae</taxon>
        <taxon>Camellia</taxon>
    </lineage>
</organism>
<keyword evidence="2" id="KW-1185">Reference proteome</keyword>
<comment type="caution">
    <text evidence="1">The sequence shown here is derived from an EMBL/GenBank/DDBJ whole genome shotgun (WGS) entry which is preliminary data.</text>
</comment>
<proteinExistence type="predicted"/>
<gene>
    <name evidence="1" type="ORF">TEA_004253</name>
</gene>
<evidence type="ECO:0000313" key="2">
    <source>
        <dbReference type="Proteomes" id="UP000306102"/>
    </source>
</evidence>
<dbReference type="EMBL" id="SDRB02007157">
    <property type="protein sequence ID" value="THG11617.1"/>
    <property type="molecule type" value="Genomic_DNA"/>
</dbReference>
<protein>
    <submittedName>
        <fullName evidence="1">Uncharacterized protein</fullName>
    </submittedName>
</protein>
<sequence length="431" mass="48294">MRIENVVEFNASMGCLDGYSFGDEKCVKHGATGAKFIVLAVSGALFKIFWVNDCLLAVEIMALVTHQVQGPYATFPSRHVSWNKGIELKRFVSALHVVVKTDRQESNISWQTREQRIIYALGGTLRGMKDYGFAGVMVLPVARRGVSDMAPKGLTMLLGCDTYAWCLVSLPRREFTFLISSDPSWPDKDVGLFGNDPISRDLRHFTGDFGFISQVLYLTRHPFYIIWRRVRDLGACSAGRARAGGTFSVEEEDGEQRVLGRALRGVLPSFKLRLTKSSTFYPSSKSSFRFSKRSWYNGNMVVQIPRCQFLGEDVDSDHFKMWDQHLHCLAGGFLKSEAASLVWQEPSVGWCFLAPLGPYTGMLGAKPKGIRRGGLEIAMEAWRAFFGKTCTLGGGELDWSSKLWLLKELWRLELYCSLAAEWCSSPPEAIA</sequence>
<dbReference type="Proteomes" id="UP000306102">
    <property type="component" value="Unassembled WGS sequence"/>
</dbReference>
<evidence type="ECO:0000313" key="1">
    <source>
        <dbReference type="EMBL" id="THG11617.1"/>
    </source>
</evidence>
<accession>A0A4V3WN90</accession>
<reference evidence="1 2" key="1">
    <citation type="journal article" date="2018" name="Proc. Natl. Acad. Sci. U.S.A.">
        <title>Draft genome sequence of Camellia sinensis var. sinensis provides insights into the evolution of the tea genome and tea quality.</title>
        <authorList>
            <person name="Wei C."/>
            <person name="Yang H."/>
            <person name="Wang S."/>
            <person name="Zhao J."/>
            <person name="Liu C."/>
            <person name="Gao L."/>
            <person name="Xia E."/>
            <person name="Lu Y."/>
            <person name="Tai Y."/>
            <person name="She G."/>
            <person name="Sun J."/>
            <person name="Cao H."/>
            <person name="Tong W."/>
            <person name="Gao Q."/>
            <person name="Li Y."/>
            <person name="Deng W."/>
            <person name="Jiang X."/>
            <person name="Wang W."/>
            <person name="Chen Q."/>
            <person name="Zhang S."/>
            <person name="Li H."/>
            <person name="Wu J."/>
            <person name="Wang P."/>
            <person name="Li P."/>
            <person name="Shi C."/>
            <person name="Zheng F."/>
            <person name="Jian J."/>
            <person name="Huang B."/>
            <person name="Shan D."/>
            <person name="Shi M."/>
            <person name="Fang C."/>
            <person name="Yue Y."/>
            <person name="Li F."/>
            <person name="Li D."/>
            <person name="Wei S."/>
            <person name="Han B."/>
            <person name="Jiang C."/>
            <person name="Yin Y."/>
            <person name="Xia T."/>
            <person name="Zhang Z."/>
            <person name="Bennetzen J.L."/>
            <person name="Zhao S."/>
            <person name="Wan X."/>
        </authorList>
    </citation>
    <scope>NUCLEOTIDE SEQUENCE [LARGE SCALE GENOMIC DNA]</scope>
    <source>
        <strain evidence="2">cv. Shuchazao</strain>
        <tissue evidence="1">Leaf</tissue>
    </source>
</reference>